<dbReference type="PANTHER" id="PTHR33744:SF1">
    <property type="entry name" value="DNA-BINDING TRANSCRIPTIONAL ACTIVATOR ADER"/>
    <property type="match status" value="1"/>
</dbReference>
<dbReference type="InterPro" id="IPR012914">
    <property type="entry name" value="PucR_dom"/>
</dbReference>
<protein>
    <submittedName>
        <fullName evidence="3">PucR family transcriptional regulator</fullName>
    </submittedName>
</protein>
<proteinExistence type="predicted"/>
<dbReference type="PANTHER" id="PTHR33744">
    <property type="entry name" value="CARBOHYDRATE DIACID REGULATOR"/>
    <property type="match status" value="1"/>
</dbReference>
<evidence type="ECO:0000313" key="4">
    <source>
        <dbReference type="Proteomes" id="UP001209083"/>
    </source>
</evidence>
<reference evidence="3 4" key="1">
    <citation type="submission" date="2023-05" db="EMBL/GenBank/DDBJ databases">
        <title>Lithophilousrod everest ZFBP1038 complete genpme.</title>
        <authorList>
            <person name="Tian M."/>
        </authorList>
    </citation>
    <scope>NUCLEOTIDE SEQUENCE [LARGE SCALE GENOMIC DNA]</scope>
    <source>
        <strain evidence="3 4">ZFBP1038</strain>
    </source>
</reference>
<feature type="domain" description="PucR C-terminal helix-turn-helix" evidence="2">
    <location>
        <begin position="491"/>
        <end position="547"/>
    </location>
</feature>
<dbReference type="Proteomes" id="UP001209083">
    <property type="component" value="Chromosome"/>
</dbReference>
<dbReference type="Gene3D" id="1.10.10.2840">
    <property type="entry name" value="PucR C-terminal helix-turn-helix domain"/>
    <property type="match status" value="1"/>
</dbReference>
<dbReference type="InterPro" id="IPR025736">
    <property type="entry name" value="PucR_C-HTH_dom"/>
</dbReference>
<feature type="domain" description="Purine catabolism PurC-like" evidence="1">
    <location>
        <begin position="45"/>
        <end position="138"/>
    </location>
</feature>
<sequence>MASEQHTEALAGADPATPLGLVSLKAFLAEFADRISVVHEVGDPRFVRWVEPSELADPAPYLVDDEVVLTAGMPFLEGGAGPATVDRYVRRLVGANVSALGFGVTPYHDELPEQLISACKEHGLTLFRIPADLPFVALGVTFSRLLESENARAIRALAEANRRMMRAVLTARPEHGLLSVLTTEIPCWARVYDASGRRRAASGEGFLTKAQLQPILDSILGGGGPRIELKFFDTPGARTVYGYPLRSLHDSTLGVLIIGADTNLSPAQNNLVSAAIGLLELRARQRISGSLAPGQLAAALTLEPDCLIRGADSGQPLRTLTQRTVTQKPLLRDSAERLFAKSISAAFASKARVVHGEWRHPRLQNPCGGAETTASELLELRRLFDSKLVTMTDERFVAVTRLDVDRAVISEAEARGWRLIISEPVPAAELPEAHQRAAAISASRRSDTSSVSLDGLAWSVSGLLGDQAGDMLARRLFAPLQDVDPDRRRLLLDVLRTWLEANGNWDATAKASGLHRNSVRRHIGSIGELLELDMNDAHVRMNLLAALGFVGD</sequence>
<dbReference type="InterPro" id="IPR051448">
    <property type="entry name" value="CdaR-like_regulators"/>
</dbReference>
<evidence type="ECO:0000313" key="3">
    <source>
        <dbReference type="EMBL" id="WGW12364.1"/>
    </source>
</evidence>
<organism evidence="3 4">
    <name type="scientific">Saxibacter everestensis</name>
    <dbReference type="NCBI Taxonomy" id="2909229"/>
    <lineage>
        <taxon>Bacteria</taxon>
        <taxon>Bacillati</taxon>
        <taxon>Actinomycetota</taxon>
        <taxon>Actinomycetes</taxon>
        <taxon>Micrococcales</taxon>
        <taxon>Brevibacteriaceae</taxon>
        <taxon>Saxibacter</taxon>
    </lineage>
</organism>
<gene>
    <name evidence="3" type="ORF">LWF01_00935</name>
</gene>
<keyword evidence="4" id="KW-1185">Reference proteome</keyword>
<dbReference type="Pfam" id="PF07905">
    <property type="entry name" value="PucR"/>
    <property type="match status" value="1"/>
</dbReference>
<name>A0ABY8QTM2_9MICO</name>
<evidence type="ECO:0000259" key="2">
    <source>
        <dbReference type="Pfam" id="PF13556"/>
    </source>
</evidence>
<dbReference type="RefSeq" id="WP_349639163.1">
    <property type="nucleotide sequence ID" value="NZ_CP090958.1"/>
</dbReference>
<evidence type="ECO:0000259" key="1">
    <source>
        <dbReference type="Pfam" id="PF07905"/>
    </source>
</evidence>
<dbReference type="Pfam" id="PF13556">
    <property type="entry name" value="HTH_30"/>
    <property type="match status" value="1"/>
</dbReference>
<accession>A0ABY8QTM2</accession>
<dbReference type="InterPro" id="IPR042070">
    <property type="entry name" value="PucR_C-HTH_sf"/>
</dbReference>
<dbReference type="EMBL" id="CP090958">
    <property type="protein sequence ID" value="WGW12364.1"/>
    <property type="molecule type" value="Genomic_DNA"/>
</dbReference>